<comment type="caution">
    <text evidence="1">The sequence shown here is derived from an EMBL/GenBank/DDBJ whole genome shotgun (WGS) entry which is preliminary data.</text>
</comment>
<organism evidence="1">
    <name type="scientific">marine sediment metagenome</name>
    <dbReference type="NCBI Taxonomy" id="412755"/>
    <lineage>
        <taxon>unclassified sequences</taxon>
        <taxon>metagenomes</taxon>
        <taxon>ecological metagenomes</taxon>
    </lineage>
</organism>
<reference evidence="1" key="1">
    <citation type="journal article" date="2014" name="Front. Microbiol.">
        <title>High frequency of phylogenetically diverse reductive dehalogenase-homologous genes in deep subseafloor sedimentary metagenomes.</title>
        <authorList>
            <person name="Kawai M."/>
            <person name="Futagami T."/>
            <person name="Toyoda A."/>
            <person name="Takaki Y."/>
            <person name="Nishi S."/>
            <person name="Hori S."/>
            <person name="Arai W."/>
            <person name="Tsubouchi T."/>
            <person name="Morono Y."/>
            <person name="Uchiyama I."/>
            <person name="Ito T."/>
            <person name="Fujiyama A."/>
            <person name="Inagaki F."/>
            <person name="Takami H."/>
        </authorList>
    </citation>
    <scope>NUCLEOTIDE SEQUENCE</scope>
    <source>
        <strain evidence="1">Expedition CK06-06</strain>
    </source>
</reference>
<evidence type="ECO:0000313" key="1">
    <source>
        <dbReference type="EMBL" id="GAG32551.1"/>
    </source>
</evidence>
<name>X0Y6P8_9ZZZZ</name>
<feature type="non-terminal residue" evidence="1">
    <location>
        <position position="52"/>
    </location>
</feature>
<accession>X0Y6P8</accession>
<proteinExistence type="predicted"/>
<gene>
    <name evidence="1" type="ORF">S01H1_68492</name>
</gene>
<protein>
    <submittedName>
        <fullName evidence="1">Uncharacterized protein</fullName>
    </submittedName>
</protein>
<dbReference type="AlphaFoldDB" id="X0Y6P8"/>
<dbReference type="EMBL" id="BARS01045426">
    <property type="protein sequence ID" value="GAG32551.1"/>
    <property type="molecule type" value="Genomic_DNA"/>
</dbReference>
<sequence>MWDKVELTQEKIDRALKEMNKKPGKPIIILSKFWMKFVAGVLNVPYSSEIDT</sequence>